<proteinExistence type="predicted"/>
<organism evidence="2 3">
    <name type="scientific">Steinernema carpocapsae</name>
    <name type="common">Entomopathogenic nematode</name>
    <dbReference type="NCBI Taxonomy" id="34508"/>
    <lineage>
        <taxon>Eukaryota</taxon>
        <taxon>Metazoa</taxon>
        <taxon>Ecdysozoa</taxon>
        <taxon>Nematoda</taxon>
        <taxon>Chromadorea</taxon>
        <taxon>Rhabditida</taxon>
        <taxon>Tylenchina</taxon>
        <taxon>Panagrolaimomorpha</taxon>
        <taxon>Strongyloidoidea</taxon>
        <taxon>Steinernematidae</taxon>
        <taxon>Steinernema</taxon>
    </lineage>
</organism>
<accession>A0A4U5PFV6</accession>
<sequence length="107" mass="12410">MVSPIRCCRRRPNRRNLHGGGGEEDDSRRSNSAYQYVLVIPLGRFDDFLLVDAIFHMVPFYYIPVKKSNRKLRRLIFPFLLALSIECPKKAGRMERNQLMAAATLII</sequence>
<reference evidence="2 3" key="1">
    <citation type="journal article" date="2015" name="Genome Biol.">
        <title>Comparative genomics of Steinernema reveals deeply conserved gene regulatory networks.</title>
        <authorList>
            <person name="Dillman A.R."/>
            <person name="Macchietto M."/>
            <person name="Porter C.F."/>
            <person name="Rogers A."/>
            <person name="Williams B."/>
            <person name="Antoshechkin I."/>
            <person name="Lee M.M."/>
            <person name="Goodwin Z."/>
            <person name="Lu X."/>
            <person name="Lewis E.E."/>
            <person name="Goodrich-Blair H."/>
            <person name="Stock S.P."/>
            <person name="Adams B.J."/>
            <person name="Sternberg P.W."/>
            <person name="Mortazavi A."/>
        </authorList>
    </citation>
    <scope>NUCLEOTIDE SEQUENCE [LARGE SCALE GENOMIC DNA]</scope>
    <source>
        <strain evidence="2 3">ALL</strain>
    </source>
</reference>
<evidence type="ECO:0000313" key="3">
    <source>
        <dbReference type="Proteomes" id="UP000298663"/>
    </source>
</evidence>
<protein>
    <submittedName>
        <fullName evidence="2">Uncharacterized protein</fullName>
    </submittedName>
</protein>
<reference evidence="2 3" key="2">
    <citation type="journal article" date="2019" name="G3 (Bethesda)">
        <title>Hybrid Assembly of the Genome of the Entomopathogenic Nematode Steinernema carpocapsae Identifies the X-Chromosome.</title>
        <authorList>
            <person name="Serra L."/>
            <person name="Macchietto M."/>
            <person name="Macias-Munoz A."/>
            <person name="McGill C.J."/>
            <person name="Rodriguez I.M."/>
            <person name="Rodriguez B."/>
            <person name="Murad R."/>
            <person name="Mortazavi A."/>
        </authorList>
    </citation>
    <scope>NUCLEOTIDE SEQUENCE [LARGE SCALE GENOMIC DNA]</scope>
    <source>
        <strain evidence="2 3">ALL</strain>
    </source>
</reference>
<gene>
    <name evidence="2" type="ORF">L596_009440</name>
</gene>
<dbReference type="Proteomes" id="UP000298663">
    <property type="component" value="Unassembled WGS sequence"/>
</dbReference>
<feature type="region of interest" description="Disordered" evidence="1">
    <location>
        <begin position="11"/>
        <end position="30"/>
    </location>
</feature>
<keyword evidence="3" id="KW-1185">Reference proteome</keyword>
<comment type="caution">
    <text evidence="2">The sequence shown here is derived from an EMBL/GenBank/DDBJ whole genome shotgun (WGS) entry which is preliminary data.</text>
</comment>
<dbReference type="AlphaFoldDB" id="A0A4U5PFV6"/>
<name>A0A4U5PFV6_STECR</name>
<evidence type="ECO:0000313" key="2">
    <source>
        <dbReference type="EMBL" id="TKR95243.1"/>
    </source>
</evidence>
<dbReference type="EMBL" id="AZBU02000002">
    <property type="protein sequence ID" value="TKR95243.1"/>
    <property type="molecule type" value="Genomic_DNA"/>
</dbReference>
<evidence type="ECO:0000256" key="1">
    <source>
        <dbReference type="SAM" id="MobiDB-lite"/>
    </source>
</evidence>